<sequence length="133" mass="14707">MFQLDMKSGKSIYEQVIDNIKELIMTDVLAENTRLPSVRTLSRQLTINPNTVQKAFKELEREGYIFTVSGKGTFVGPKSGIKAEPARVKSALADVVSAFKELLYLGLSPEEARDMSVSAIDALIGSVRKEKEL</sequence>
<dbReference type="CDD" id="cd07377">
    <property type="entry name" value="WHTH_GntR"/>
    <property type="match status" value="1"/>
</dbReference>
<organism evidence="5 6">
    <name type="scientific">Hornefia porci</name>
    <dbReference type="NCBI Taxonomy" id="2652292"/>
    <lineage>
        <taxon>Bacteria</taxon>
        <taxon>Bacillati</taxon>
        <taxon>Bacillota</taxon>
        <taxon>Clostridia</taxon>
        <taxon>Peptostreptococcales</taxon>
        <taxon>Anaerovoracaceae</taxon>
        <taxon>Hornefia</taxon>
    </lineage>
</organism>
<dbReference type="RefSeq" id="WP_075712411.1">
    <property type="nucleotide sequence ID" value="NZ_MJIE01000001.1"/>
</dbReference>
<dbReference type="Proteomes" id="UP000187404">
    <property type="component" value="Unassembled WGS sequence"/>
</dbReference>
<dbReference type="EMBL" id="MJIE01000001">
    <property type="protein sequence ID" value="OLR55416.1"/>
    <property type="molecule type" value="Genomic_DNA"/>
</dbReference>
<dbReference type="PROSITE" id="PS50949">
    <property type="entry name" value="HTH_GNTR"/>
    <property type="match status" value="1"/>
</dbReference>
<dbReference type="OrthoDB" id="9801546at2"/>
<keyword evidence="6" id="KW-1185">Reference proteome</keyword>
<dbReference type="PANTHER" id="PTHR38445">
    <property type="entry name" value="HTH-TYPE TRANSCRIPTIONAL REPRESSOR YTRA"/>
    <property type="match status" value="1"/>
</dbReference>
<dbReference type="SUPFAM" id="SSF46785">
    <property type="entry name" value="Winged helix' DNA-binding domain"/>
    <property type="match status" value="1"/>
</dbReference>
<dbReference type="InterPro" id="IPR000524">
    <property type="entry name" value="Tscrpt_reg_HTH_GntR"/>
</dbReference>
<dbReference type="STRING" id="1261640.BHK98_04670"/>
<gene>
    <name evidence="5" type="ORF">BHK98_04670</name>
</gene>
<keyword evidence="2" id="KW-0238">DNA-binding</keyword>
<feature type="domain" description="HTH gntR-type" evidence="4">
    <location>
        <begin position="10"/>
        <end position="78"/>
    </location>
</feature>
<dbReference type="InterPro" id="IPR036390">
    <property type="entry name" value="WH_DNA-bd_sf"/>
</dbReference>
<dbReference type="GO" id="GO:0003700">
    <property type="term" value="F:DNA-binding transcription factor activity"/>
    <property type="evidence" value="ECO:0007669"/>
    <property type="project" value="InterPro"/>
</dbReference>
<dbReference type="GO" id="GO:0003677">
    <property type="term" value="F:DNA binding"/>
    <property type="evidence" value="ECO:0007669"/>
    <property type="project" value="UniProtKB-KW"/>
</dbReference>
<proteinExistence type="predicted"/>
<protein>
    <recommendedName>
        <fullName evidence="4">HTH gntR-type domain-containing protein</fullName>
    </recommendedName>
</protein>
<dbReference type="Pfam" id="PF00392">
    <property type="entry name" value="GntR"/>
    <property type="match status" value="1"/>
</dbReference>
<dbReference type="InterPro" id="IPR036388">
    <property type="entry name" value="WH-like_DNA-bd_sf"/>
</dbReference>
<evidence type="ECO:0000313" key="6">
    <source>
        <dbReference type="Proteomes" id="UP000187404"/>
    </source>
</evidence>
<accession>A0A1Q9JGP9</accession>
<name>A0A1Q9JGP9_9FIRM</name>
<dbReference type="SMART" id="SM00345">
    <property type="entry name" value="HTH_GNTR"/>
    <property type="match status" value="1"/>
</dbReference>
<dbReference type="Gene3D" id="1.10.10.10">
    <property type="entry name" value="Winged helix-like DNA-binding domain superfamily/Winged helix DNA-binding domain"/>
    <property type="match status" value="1"/>
</dbReference>
<dbReference type="PANTHER" id="PTHR38445:SF9">
    <property type="entry name" value="HTH-TYPE TRANSCRIPTIONAL REPRESSOR YTRA"/>
    <property type="match status" value="1"/>
</dbReference>
<reference evidence="5 6" key="1">
    <citation type="journal article" date="2016" name="Appl. Environ. Microbiol.">
        <title>Function and Phylogeny of Bacterial Butyryl Coenzyme A:Acetate Transferases and Their Diversity in the Proximal Colon of Swine.</title>
        <authorList>
            <person name="Trachsel J."/>
            <person name="Bayles D.O."/>
            <person name="Looft T."/>
            <person name="Levine U.Y."/>
            <person name="Allen H.K."/>
        </authorList>
    </citation>
    <scope>NUCLEOTIDE SEQUENCE [LARGE SCALE GENOMIC DNA]</scope>
    <source>
        <strain evidence="5 6">68-3-10</strain>
    </source>
</reference>
<keyword evidence="3" id="KW-0804">Transcription</keyword>
<evidence type="ECO:0000259" key="4">
    <source>
        <dbReference type="PROSITE" id="PS50949"/>
    </source>
</evidence>
<comment type="caution">
    <text evidence="5">The sequence shown here is derived from an EMBL/GenBank/DDBJ whole genome shotgun (WGS) entry which is preliminary data.</text>
</comment>
<evidence type="ECO:0000256" key="1">
    <source>
        <dbReference type="ARBA" id="ARBA00023015"/>
    </source>
</evidence>
<evidence type="ECO:0000313" key="5">
    <source>
        <dbReference type="EMBL" id="OLR55416.1"/>
    </source>
</evidence>
<evidence type="ECO:0000256" key="3">
    <source>
        <dbReference type="ARBA" id="ARBA00023163"/>
    </source>
</evidence>
<dbReference type="AlphaFoldDB" id="A0A1Q9JGP9"/>
<keyword evidence="1" id="KW-0805">Transcription regulation</keyword>
<evidence type="ECO:0000256" key="2">
    <source>
        <dbReference type="ARBA" id="ARBA00023125"/>
    </source>
</evidence>